<reference evidence="4 5" key="1">
    <citation type="submission" date="2016-06" db="EMBL/GenBank/DDBJ databases">
        <authorList>
            <person name="Kjaerup R.B."/>
            <person name="Dalgaard T.S."/>
            <person name="Juul-Madsen H.R."/>
        </authorList>
    </citation>
    <scope>NUCLEOTIDE SEQUENCE [LARGE SCALE GENOMIC DNA]</scope>
    <source>
        <strain evidence="4 5">DSM 45248</strain>
    </source>
</reference>
<dbReference type="EMBL" id="LT594324">
    <property type="protein sequence ID" value="SBT43614.1"/>
    <property type="molecule type" value="Genomic_DNA"/>
</dbReference>
<dbReference type="Pfam" id="PF10503">
    <property type="entry name" value="Esterase_PHB"/>
    <property type="match status" value="1"/>
</dbReference>
<dbReference type="InterPro" id="IPR029058">
    <property type="entry name" value="AB_hydrolase_fold"/>
</dbReference>
<evidence type="ECO:0000313" key="4">
    <source>
        <dbReference type="EMBL" id="SBT43614.1"/>
    </source>
</evidence>
<evidence type="ECO:0000313" key="5">
    <source>
        <dbReference type="Proteomes" id="UP000198765"/>
    </source>
</evidence>
<gene>
    <name evidence="4" type="ORF">GA0070621_1840</name>
</gene>
<feature type="signal peptide" evidence="3">
    <location>
        <begin position="1"/>
        <end position="38"/>
    </location>
</feature>
<dbReference type="Proteomes" id="UP000198765">
    <property type="component" value="Chromosome I"/>
</dbReference>
<keyword evidence="5" id="KW-1185">Reference proteome</keyword>
<dbReference type="NCBIfam" id="TIGR01840">
    <property type="entry name" value="esterase_phb"/>
    <property type="match status" value="1"/>
</dbReference>
<proteinExistence type="predicted"/>
<dbReference type="PANTHER" id="PTHR43037:SF1">
    <property type="entry name" value="BLL1128 PROTEIN"/>
    <property type="match status" value="1"/>
</dbReference>
<evidence type="ECO:0000256" key="2">
    <source>
        <dbReference type="ARBA" id="ARBA00022801"/>
    </source>
</evidence>
<dbReference type="Gene3D" id="3.40.50.1820">
    <property type="entry name" value="alpha/beta hydrolase"/>
    <property type="match status" value="1"/>
</dbReference>
<dbReference type="AlphaFoldDB" id="A0A1A8ZIB0"/>
<dbReference type="GO" id="GO:0016787">
    <property type="term" value="F:hydrolase activity"/>
    <property type="evidence" value="ECO:0007669"/>
    <property type="project" value="UniProtKB-KW"/>
</dbReference>
<organism evidence="4 5">
    <name type="scientific">Micromonospora narathiwatensis</name>
    <dbReference type="NCBI Taxonomy" id="299146"/>
    <lineage>
        <taxon>Bacteria</taxon>
        <taxon>Bacillati</taxon>
        <taxon>Actinomycetota</taxon>
        <taxon>Actinomycetes</taxon>
        <taxon>Micromonosporales</taxon>
        <taxon>Micromonosporaceae</taxon>
        <taxon>Micromonospora</taxon>
    </lineage>
</organism>
<keyword evidence="1 3" id="KW-0732">Signal</keyword>
<dbReference type="InterPro" id="IPR050955">
    <property type="entry name" value="Plant_Biomass_Hydrol_Est"/>
</dbReference>
<feature type="chain" id="PRO_5008382682" evidence="3">
    <location>
        <begin position="39"/>
        <end position="333"/>
    </location>
</feature>
<dbReference type="RefSeq" id="WP_091193300.1">
    <property type="nucleotide sequence ID" value="NZ_LT594324.1"/>
</dbReference>
<sequence>MPDPVPARRFPTRARRIAATLLVALLALVAAPATPARAATGGYFHGTYTNLAGTRDYHGYLPSTYRTGTPIPLLVALHGCTENDVGFDLLTGLSALAERRGFLVVFPDQSTFANPAQCWNWPLSINQHRGLGEPSIIAGITNLMRSRYTVDPARVYVTGVSAGGVMSMIMAVTYPDLYAAAATVAGCEYECDVLRLRTPDQAGLDAWREMGSRARPVPVLVFQGGADLVVPPVTADRIVGQWAQTDDLAIDGRDDDDVTATPTLVERGQVPGGRSFTHSIHRGPDGTVLIEKYLIDGAGHVYPGGCWCSLYGDPSGPDASGLSWDFFVAHPRA</sequence>
<evidence type="ECO:0000256" key="3">
    <source>
        <dbReference type="SAM" id="SignalP"/>
    </source>
</evidence>
<dbReference type="SUPFAM" id="SSF53474">
    <property type="entry name" value="alpha/beta-Hydrolases"/>
    <property type="match status" value="1"/>
</dbReference>
<keyword evidence="2" id="KW-0378">Hydrolase</keyword>
<dbReference type="InterPro" id="IPR010126">
    <property type="entry name" value="Esterase_phb"/>
</dbReference>
<dbReference type="OrthoDB" id="9767239at2"/>
<dbReference type="PANTHER" id="PTHR43037">
    <property type="entry name" value="UNNAMED PRODUCT-RELATED"/>
    <property type="match status" value="1"/>
</dbReference>
<evidence type="ECO:0000256" key="1">
    <source>
        <dbReference type="ARBA" id="ARBA00022729"/>
    </source>
</evidence>
<protein>
    <submittedName>
        <fullName evidence="4">Esterase, PHB depolymerase family</fullName>
    </submittedName>
</protein>
<accession>A0A1A8ZIB0</accession>
<dbReference type="GO" id="GO:0005576">
    <property type="term" value="C:extracellular region"/>
    <property type="evidence" value="ECO:0007669"/>
    <property type="project" value="InterPro"/>
</dbReference>
<name>A0A1A8ZIB0_9ACTN</name>
<dbReference type="PATRIC" id="fig|299146.4.peg.1898"/>